<comment type="subcellular location">
    <subcellularLocation>
        <location evidence="1">Cell membrane</location>
        <topology evidence="1">Peripheral membrane protein</topology>
        <orientation evidence="1">Cytoplasmic side</orientation>
    </subcellularLocation>
</comment>
<gene>
    <name evidence="7" type="ORF">CAUJ_LOCUS8520</name>
</gene>
<reference evidence="7" key="1">
    <citation type="submission" date="2020-10" db="EMBL/GenBank/DDBJ databases">
        <authorList>
            <person name="Kikuchi T."/>
        </authorList>
    </citation>
    <scope>NUCLEOTIDE SEQUENCE</scope>
    <source>
        <strain evidence="7">NKZ352</strain>
    </source>
</reference>
<feature type="domain" description="PH" evidence="6">
    <location>
        <begin position="820"/>
        <end position="927"/>
    </location>
</feature>
<comment type="similarity">
    <text evidence="2">Belongs to the MELT/VEPH family.</text>
</comment>
<dbReference type="InterPro" id="IPR011993">
    <property type="entry name" value="PH-like_dom_sf"/>
</dbReference>
<dbReference type="OrthoDB" id="5869902at2759"/>
<name>A0A8S1HDU3_9PELO</name>
<dbReference type="GO" id="GO:0009966">
    <property type="term" value="P:regulation of signal transduction"/>
    <property type="evidence" value="ECO:0007669"/>
    <property type="project" value="TreeGrafter"/>
</dbReference>
<comment type="caution">
    <text evidence="7">The sequence shown here is derived from an EMBL/GenBank/DDBJ whole genome shotgun (WGS) entry which is preliminary data.</text>
</comment>
<keyword evidence="3" id="KW-1003">Cell membrane</keyword>
<dbReference type="PROSITE" id="PS50003">
    <property type="entry name" value="PH_DOMAIN"/>
    <property type="match status" value="1"/>
</dbReference>
<keyword evidence="8" id="KW-1185">Reference proteome</keyword>
<evidence type="ECO:0000259" key="6">
    <source>
        <dbReference type="PROSITE" id="PS50003"/>
    </source>
</evidence>
<dbReference type="SUPFAM" id="SSF50729">
    <property type="entry name" value="PH domain-like"/>
    <property type="match status" value="1"/>
</dbReference>
<feature type="compositionally biased region" description="Low complexity" evidence="5">
    <location>
        <begin position="507"/>
        <end position="525"/>
    </location>
</feature>
<sequence length="934" mass="103924">MVCLYGVVYLVVRSLRPRLLTTPAPKSICTSLLKRKSGDRRKGSVGHWKMHPLLIRLLQHRQLNSAGQLFTISHYEVITDLHSTFSRIKEMFNDDDYVNSRVDQSVVEIVIARITAAIRETGCIETYAAELVDLLDESLKHGMISLDVDGEQIDSPHCKIASDLLSSLFLHYGRKSVMTLALPVAIKALASSNPELVRNTTSYISLAAIHNGKALSHYALQIISHITNGNYSLLRVLPQIYADNREPFHAHISQLLDMLHMDEVDCSEKLSVMQLTSMVANTKADVLTPFLAQIDEHLLSQSMCTAVLNIYMTFVSKNRAHFLSSFLPTLKAAAKSPSFVSNRPTICKIIGNIGRVSPSLASEAVEELVRLTSTNTDSHLLPSILIEIEGVGAAYPSALRPHIDSFPADITDHSINNSRIVDRILALASSRIPSPSCETTVIAVDGKQGNKENSMDSLLSKNSRFERNIITSGPRTVFAVCDSPADTSALELDRNTHSLAMQYQNRSSGSLSRHSRSHASVAHSLHGQRSTSEMCESREMSLLSVPGCSSSRQNEIEDVTTSKSSKTQTLPAGFAPVTNIQMSKDGRVRPVGGGRRPVQWPAGSTETTFPAHPGPVTTTKMHPLSEEDESKWNNSADRSDLVQQFVEHRKNKIRRYIADLSARFPVPVQCTVEGSKNSKHRMVVHFSCQSRTSSYCVFTNDYLFAFKTKNAASWLHLMFLQMECSALAQNGEVAGKNSSQYQTLAHCWQCLPHFITKSVPFDTLVTSAFPNVKDQEKMNKELDEAGFFGCFSLEGSSKWTCISCAHPDKVRSFVNEGACEKVLEGQLKEKKGRWRFLRRWHTKYFTLSSAALNYSSQEVTTESRSLLPAIDLRTVRSVRSLSRGKKSRKSLRRAFEIFTSDNTSVVLKATDEKKAEEWLQCLQIAVAHARRENS</sequence>
<feature type="region of interest" description="Disordered" evidence="5">
    <location>
        <begin position="503"/>
        <end position="617"/>
    </location>
</feature>
<evidence type="ECO:0000256" key="1">
    <source>
        <dbReference type="ARBA" id="ARBA00004413"/>
    </source>
</evidence>
<accession>A0A8S1HDU3</accession>
<organism evidence="7 8">
    <name type="scientific">Caenorhabditis auriculariae</name>
    <dbReference type="NCBI Taxonomy" id="2777116"/>
    <lineage>
        <taxon>Eukaryota</taxon>
        <taxon>Metazoa</taxon>
        <taxon>Ecdysozoa</taxon>
        <taxon>Nematoda</taxon>
        <taxon>Chromadorea</taxon>
        <taxon>Rhabditida</taxon>
        <taxon>Rhabditina</taxon>
        <taxon>Rhabditomorpha</taxon>
        <taxon>Rhabditoidea</taxon>
        <taxon>Rhabditidae</taxon>
        <taxon>Peloderinae</taxon>
        <taxon>Caenorhabditis</taxon>
    </lineage>
</organism>
<dbReference type="GO" id="GO:0005886">
    <property type="term" value="C:plasma membrane"/>
    <property type="evidence" value="ECO:0007669"/>
    <property type="project" value="UniProtKB-SubCell"/>
</dbReference>
<evidence type="ECO:0000313" key="7">
    <source>
        <dbReference type="EMBL" id="CAD6192601.1"/>
    </source>
</evidence>
<evidence type="ECO:0000313" key="8">
    <source>
        <dbReference type="Proteomes" id="UP000835052"/>
    </source>
</evidence>
<dbReference type="SMART" id="SM00233">
    <property type="entry name" value="PH"/>
    <property type="match status" value="1"/>
</dbReference>
<keyword evidence="4" id="KW-0472">Membrane</keyword>
<feature type="compositionally biased region" description="Polar residues" evidence="5">
    <location>
        <begin position="547"/>
        <end position="570"/>
    </location>
</feature>
<dbReference type="Pfam" id="PF00169">
    <property type="entry name" value="PH"/>
    <property type="match status" value="1"/>
</dbReference>
<dbReference type="PANTHER" id="PTHR21630:SF10">
    <property type="entry name" value="VENTRICULAR ZONE-EXPRESSED PH DOMAIN-CONTAINING PROTEIN HOMOLOG 1"/>
    <property type="match status" value="1"/>
</dbReference>
<evidence type="ECO:0000256" key="3">
    <source>
        <dbReference type="ARBA" id="ARBA00022475"/>
    </source>
</evidence>
<evidence type="ECO:0000256" key="5">
    <source>
        <dbReference type="SAM" id="MobiDB-lite"/>
    </source>
</evidence>
<dbReference type="Gene3D" id="2.30.29.30">
    <property type="entry name" value="Pleckstrin-homology domain (PH domain)/Phosphotyrosine-binding domain (PTB)"/>
    <property type="match status" value="1"/>
</dbReference>
<evidence type="ECO:0000256" key="4">
    <source>
        <dbReference type="ARBA" id="ARBA00023136"/>
    </source>
</evidence>
<dbReference type="GO" id="GO:0010314">
    <property type="term" value="F:phosphatidylinositol-5-phosphate binding"/>
    <property type="evidence" value="ECO:0007669"/>
    <property type="project" value="TreeGrafter"/>
</dbReference>
<dbReference type="PANTHER" id="PTHR21630">
    <property type="entry name" value="VEPH-A/MELTED"/>
    <property type="match status" value="1"/>
</dbReference>
<dbReference type="Proteomes" id="UP000835052">
    <property type="component" value="Unassembled WGS sequence"/>
</dbReference>
<proteinExistence type="inferred from homology"/>
<dbReference type="InterPro" id="IPR001849">
    <property type="entry name" value="PH_domain"/>
</dbReference>
<dbReference type="InterPro" id="IPR016024">
    <property type="entry name" value="ARM-type_fold"/>
</dbReference>
<dbReference type="EMBL" id="CAJGYM010000028">
    <property type="protein sequence ID" value="CAD6192601.1"/>
    <property type="molecule type" value="Genomic_DNA"/>
</dbReference>
<dbReference type="SUPFAM" id="SSF48371">
    <property type="entry name" value="ARM repeat"/>
    <property type="match status" value="1"/>
</dbReference>
<dbReference type="AlphaFoldDB" id="A0A8S1HDU3"/>
<dbReference type="InterPro" id="IPR039888">
    <property type="entry name" value="Melted-like"/>
</dbReference>
<protein>
    <recommendedName>
        <fullName evidence="6">PH domain-containing protein</fullName>
    </recommendedName>
</protein>
<evidence type="ECO:0000256" key="2">
    <source>
        <dbReference type="ARBA" id="ARBA00010187"/>
    </source>
</evidence>